<dbReference type="InterPro" id="IPR043129">
    <property type="entry name" value="ATPase_NBD"/>
</dbReference>
<keyword evidence="7 8" id="KW-0067">ATP-binding</keyword>
<gene>
    <name evidence="8" type="primary">glpK</name>
    <name evidence="12" type="ORF">A0O31_01576</name>
</gene>
<feature type="domain" description="Carbohydrate kinase FGGY N-terminal" evidence="10">
    <location>
        <begin position="3"/>
        <end position="249"/>
    </location>
</feature>
<dbReference type="InterPro" id="IPR000577">
    <property type="entry name" value="Carb_kinase_FGGY"/>
</dbReference>
<feature type="binding site" evidence="8">
    <location>
        <position position="82"/>
    </location>
    <ligand>
        <name>glycerol</name>
        <dbReference type="ChEBI" id="CHEBI:17754"/>
    </ligand>
</feature>
<dbReference type="PROSITE" id="PS00445">
    <property type="entry name" value="FGGY_KINASES_2"/>
    <property type="match status" value="1"/>
</dbReference>
<dbReference type="AlphaFoldDB" id="A0A1J0LW28"/>
<evidence type="ECO:0000313" key="13">
    <source>
        <dbReference type="Proteomes" id="UP000182993"/>
    </source>
</evidence>
<dbReference type="GO" id="GO:0004370">
    <property type="term" value="F:glycerol kinase activity"/>
    <property type="evidence" value="ECO:0007669"/>
    <property type="project" value="UniProtKB-UniRule"/>
</dbReference>
<feature type="binding site" evidence="8">
    <location>
        <position position="407"/>
    </location>
    <ligand>
        <name>ATP</name>
        <dbReference type="ChEBI" id="CHEBI:30616"/>
    </ligand>
</feature>
<protein>
    <recommendedName>
        <fullName evidence="8">Glycerol kinase</fullName>
        <ecNumber evidence="8">2.7.1.30</ecNumber>
    </recommendedName>
    <alternativeName>
        <fullName evidence="8">ATP:glycerol 3-phosphotransferase</fullName>
    </alternativeName>
    <alternativeName>
        <fullName evidence="8">Glycerokinase</fullName>
        <shortName evidence="8">GK</shortName>
    </alternativeName>
</protein>
<dbReference type="SUPFAM" id="SSF53067">
    <property type="entry name" value="Actin-like ATPase domain"/>
    <property type="match status" value="2"/>
</dbReference>
<feature type="binding site" evidence="8">
    <location>
        <position position="242"/>
    </location>
    <ligand>
        <name>glycerol</name>
        <dbReference type="ChEBI" id="CHEBI:17754"/>
    </ligand>
</feature>
<evidence type="ECO:0000256" key="9">
    <source>
        <dbReference type="RuleBase" id="RU003733"/>
    </source>
</evidence>
<dbReference type="NCBIfam" id="NF000756">
    <property type="entry name" value="PRK00047.1"/>
    <property type="match status" value="1"/>
</dbReference>
<dbReference type="InterPro" id="IPR018484">
    <property type="entry name" value="FGGY_N"/>
</dbReference>
<feature type="binding site" evidence="8">
    <location>
        <position position="81"/>
    </location>
    <ligand>
        <name>glycerol</name>
        <dbReference type="ChEBI" id="CHEBI:17754"/>
    </ligand>
</feature>
<comment type="function">
    <text evidence="8">Key enzyme in the regulation of glycerol uptake and metabolism. Catalyzes the phosphorylation of glycerol to yield sn-glycerol 3-phosphate.</text>
</comment>
<evidence type="ECO:0000256" key="7">
    <source>
        <dbReference type="ARBA" id="ARBA00022840"/>
    </source>
</evidence>
<evidence type="ECO:0000256" key="2">
    <source>
        <dbReference type="ARBA" id="ARBA00009156"/>
    </source>
</evidence>
<feature type="domain" description="Carbohydrate kinase FGGY C-terminal" evidence="11">
    <location>
        <begin position="259"/>
        <end position="446"/>
    </location>
</feature>
<evidence type="ECO:0000256" key="3">
    <source>
        <dbReference type="ARBA" id="ARBA00022679"/>
    </source>
</evidence>
<dbReference type="HAMAP" id="MF_00186">
    <property type="entry name" value="Glycerol_kin"/>
    <property type="match status" value="1"/>
</dbReference>
<feature type="binding site" evidence="8">
    <location>
        <position position="407"/>
    </location>
    <ligand>
        <name>ADP</name>
        <dbReference type="ChEBI" id="CHEBI:456216"/>
    </ligand>
</feature>
<dbReference type="PANTHER" id="PTHR10196">
    <property type="entry name" value="SUGAR KINASE"/>
    <property type="match status" value="1"/>
</dbReference>
<feature type="binding site" evidence="8">
    <location>
        <position position="13"/>
    </location>
    <ligand>
        <name>ATP</name>
        <dbReference type="ChEBI" id="CHEBI:30616"/>
    </ligand>
</feature>
<dbReference type="InterPro" id="IPR005999">
    <property type="entry name" value="Glycerol_kin"/>
</dbReference>
<evidence type="ECO:0000313" key="12">
    <source>
        <dbReference type="EMBL" id="APD09685.1"/>
    </source>
</evidence>
<feature type="binding site" evidence="8">
    <location>
        <position position="82"/>
    </location>
    <ligand>
        <name>sn-glycerol 3-phosphate</name>
        <dbReference type="ChEBI" id="CHEBI:57597"/>
    </ligand>
</feature>
<dbReference type="UniPathway" id="UPA00618">
    <property type="reaction ID" value="UER00672"/>
</dbReference>
<feature type="binding site" evidence="8">
    <location>
        <position position="11"/>
    </location>
    <ligand>
        <name>sn-glycerol 3-phosphate</name>
        <dbReference type="ChEBI" id="CHEBI:57597"/>
    </ligand>
</feature>
<dbReference type="Gene3D" id="3.30.420.40">
    <property type="match status" value="2"/>
</dbReference>
<dbReference type="EC" id="2.7.1.30" evidence="8"/>
<evidence type="ECO:0000259" key="11">
    <source>
        <dbReference type="Pfam" id="PF02782"/>
    </source>
</evidence>
<comment type="activity regulation">
    <text evidence="8">Inhibited by fructose 1,6-bisphosphate (FBP).</text>
</comment>
<feature type="binding site" evidence="8">
    <location>
        <position position="81"/>
    </location>
    <ligand>
        <name>sn-glycerol 3-phosphate</name>
        <dbReference type="ChEBI" id="CHEBI:57597"/>
    </ligand>
</feature>
<evidence type="ECO:0000256" key="8">
    <source>
        <dbReference type="HAMAP-Rule" id="MF_00186"/>
    </source>
</evidence>
<comment type="pathway">
    <text evidence="1 8">Polyol metabolism; glycerol degradation via glycerol kinase pathway; sn-glycerol 3-phosphate from glycerol: step 1/1.</text>
</comment>
<reference evidence="13" key="1">
    <citation type="submission" date="2016-06" db="EMBL/GenBank/DDBJ databases">
        <title>Whole genome sequencing of Thermus brockianus strain GE-1.</title>
        <authorList>
            <person name="Schaefers C."/>
            <person name="Blank S."/>
            <person name="Wiebusch S."/>
            <person name="Elleuche S."/>
            <person name="Antranikian G."/>
        </authorList>
    </citation>
    <scope>NUCLEOTIDE SEQUENCE [LARGE SCALE GENOMIC DNA]</scope>
    <source>
        <strain evidence="13">GE-1</strain>
    </source>
</reference>
<feature type="binding site" evidence="8">
    <location>
        <position position="133"/>
    </location>
    <ligand>
        <name>glycerol</name>
        <dbReference type="ChEBI" id="CHEBI:17754"/>
    </ligand>
</feature>
<dbReference type="InterPro" id="IPR018483">
    <property type="entry name" value="Carb_kinase_FGGY_CS"/>
</dbReference>
<comment type="catalytic activity">
    <reaction evidence="8">
        <text>glycerol + ATP = sn-glycerol 3-phosphate + ADP + H(+)</text>
        <dbReference type="Rhea" id="RHEA:21644"/>
        <dbReference type="ChEBI" id="CHEBI:15378"/>
        <dbReference type="ChEBI" id="CHEBI:17754"/>
        <dbReference type="ChEBI" id="CHEBI:30616"/>
        <dbReference type="ChEBI" id="CHEBI:57597"/>
        <dbReference type="ChEBI" id="CHEBI:456216"/>
        <dbReference type="EC" id="2.7.1.30"/>
    </reaction>
</comment>
<dbReference type="EMBL" id="CP016312">
    <property type="protein sequence ID" value="APD09685.1"/>
    <property type="molecule type" value="Genomic_DNA"/>
</dbReference>
<feature type="binding site" evidence="8">
    <location>
        <position position="264"/>
    </location>
    <ligand>
        <name>ATP</name>
        <dbReference type="ChEBI" id="CHEBI:30616"/>
    </ligand>
</feature>
<dbReference type="GO" id="GO:0019563">
    <property type="term" value="P:glycerol catabolic process"/>
    <property type="evidence" value="ECO:0007669"/>
    <property type="project" value="UniProtKB-UniRule"/>
</dbReference>
<evidence type="ECO:0000256" key="5">
    <source>
        <dbReference type="ARBA" id="ARBA00022777"/>
    </source>
</evidence>
<keyword evidence="6 8" id="KW-0319">Glycerol metabolism</keyword>
<dbReference type="GO" id="GO:0006072">
    <property type="term" value="P:glycerol-3-phosphate metabolic process"/>
    <property type="evidence" value="ECO:0007669"/>
    <property type="project" value="InterPro"/>
</dbReference>
<dbReference type="KEGG" id="tbc:A0O31_01576"/>
<feature type="binding site" evidence="8">
    <location>
        <position position="411"/>
    </location>
    <ligand>
        <name>ADP</name>
        <dbReference type="ChEBI" id="CHEBI:456216"/>
    </ligand>
</feature>
<dbReference type="InterPro" id="IPR018485">
    <property type="entry name" value="FGGY_C"/>
</dbReference>
<feature type="binding site" evidence="8">
    <location>
        <position position="12"/>
    </location>
    <ligand>
        <name>ATP</name>
        <dbReference type="ChEBI" id="CHEBI:30616"/>
    </ligand>
</feature>
<dbReference type="CDD" id="cd07769">
    <property type="entry name" value="ASKHA_NBD_FGGY_GK"/>
    <property type="match status" value="1"/>
</dbReference>
<dbReference type="GO" id="GO:0005524">
    <property type="term" value="F:ATP binding"/>
    <property type="evidence" value="ECO:0007669"/>
    <property type="project" value="UniProtKB-UniRule"/>
</dbReference>
<comment type="caution">
    <text evidence="8">Lacks conserved residue(s) required for the propagation of feature annotation.</text>
</comment>
<sequence>MKYLLALDQGTTSSWAILFTLEGEVVAVAQRAFAQHYPEPGLVEHDPWEIWESQLWAAKEALRRAGVGPEAVLALGIANQRETTLVWERDTGRPLHPAIVWQDRRTASLCEALRERGLEGLFRARTGLLLDPYFSATKLLWLLERVPGLRERAERGEVCFGTVDTWLLWNLTGGRVHATDPTNASRTLLFHLETLTWDEELLRVLGIPKALLPEVRPSDGDFGETLPGLLGAPIPIRGVLGDQQAALLGQAALGAGEGKCTYGTGAFLLLNTGERPVWAEGGLLTTLAWHLEGKAAYALEGSVFVAGAAVGWLREVGLLGESHEVESLARQVEDAGGVYFVPAFTGLGAPHWDPYARGAILGLTRGTTRAHLARAALEGVAFSVGEVAWAMAGAAGLGLKALKADGGMAQNDLFLEIQADLLGVPVLRPRVTETTALGAAWAAGIGAGALSLGDLPALWREEARFLPRMPEARREALYRGWRRAVERAKGWVQEG</sequence>
<dbReference type="RefSeq" id="WP_071677350.1">
    <property type="nucleotide sequence ID" value="NZ_CP016312.1"/>
</dbReference>
<keyword evidence="3 8" id="KW-0808">Transferase</keyword>
<feature type="binding site" evidence="8">
    <location>
        <position position="11"/>
    </location>
    <ligand>
        <name>ATP</name>
        <dbReference type="ChEBI" id="CHEBI:30616"/>
    </ligand>
</feature>
<dbReference type="GO" id="GO:0005829">
    <property type="term" value="C:cytosol"/>
    <property type="evidence" value="ECO:0007669"/>
    <property type="project" value="TreeGrafter"/>
</dbReference>
<proteinExistence type="inferred from homology"/>
<dbReference type="Proteomes" id="UP000182993">
    <property type="component" value="Chromosome"/>
</dbReference>
<evidence type="ECO:0000256" key="1">
    <source>
        <dbReference type="ARBA" id="ARBA00005190"/>
    </source>
</evidence>
<accession>A0A1J0LW28</accession>
<keyword evidence="4 8" id="KW-0547">Nucleotide-binding</keyword>
<keyword evidence="5 8" id="KW-0418">Kinase</keyword>
<feature type="binding site" evidence="8">
    <location>
        <position position="307"/>
    </location>
    <ligand>
        <name>ATP</name>
        <dbReference type="ChEBI" id="CHEBI:30616"/>
    </ligand>
</feature>
<feature type="binding site" evidence="8">
    <location>
        <position position="307"/>
    </location>
    <ligand>
        <name>ADP</name>
        <dbReference type="ChEBI" id="CHEBI:456216"/>
    </ligand>
</feature>
<evidence type="ECO:0000259" key="10">
    <source>
        <dbReference type="Pfam" id="PF00370"/>
    </source>
</evidence>
<dbReference type="FunFam" id="3.30.420.40:FF:000008">
    <property type="entry name" value="Glycerol kinase"/>
    <property type="match status" value="1"/>
</dbReference>
<dbReference type="Pfam" id="PF00370">
    <property type="entry name" value="FGGY_N"/>
    <property type="match status" value="1"/>
</dbReference>
<evidence type="ECO:0000256" key="4">
    <source>
        <dbReference type="ARBA" id="ARBA00022741"/>
    </source>
</evidence>
<feature type="binding site" evidence="8">
    <location>
        <position position="133"/>
    </location>
    <ligand>
        <name>sn-glycerol 3-phosphate</name>
        <dbReference type="ChEBI" id="CHEBI:57597"/>
    </ligand>
</feature>
<comment type="similarity">
    <text evidence="2 8 9">Belongs to the FGGY kinase family.</text>
</comment>
<organism evidence="12 13">
    <name type="scientific">Thermus brockianus</name>
    <dbReference type="NCBI Taxonomy" id="56956"/>
    <lineage>
        <taxon>Bacteria</taxon>
        <taxon>Thermotogati</taxon>
        <taxon>Deinococcota</taxon>
        <taxon>Deinococci</taxon>
        <taxon>Thermales</taxon>
        <taxon>Thermaceae</taxon>
        <taxon>Thermus</taxon>
    </lineage>
</organism>
<feature type="binding site" evidence="8">
    <location>
        <position position="242"/>
    </location>
    <ligand>
        <name>sn-glycerol 3-phosphate</name>
        <dbReference type="ChEBI" id="CHEBI:57597"/>
    </ligand>
</feature>
<feature type="binding site" evidence="8">
    <location>
        <position position="243"/>
    </location>
    <ligand>
        <name>glycerol</name>
        <dbReference type="ChEBI" id="CHEBI:17754"/>
    </ligand>
</feature>
<dbReference type="PIRSF" id="PIRSF000538">
    <property type="entry name" value="GlpK"/>
    <property type="match status" value="1"/>
</dbReference>
<feature type="binding site" evidence="8">
    <location>
        <position position="11"/>
    </location>
    <ligand>
        <name>ADP</name>
        <dbReference type="ChEBI" id="CHEBI:456216"/>
    </ligand>
</feature>
<evidence type="ECO:0000256" key="6">
    <source>
        <dbReference type="ARBA" id="ARBA00022798"/>
    </source>
</evidence>
<dbReference type="OrthoDB" id="9805576at2"/>
<dbReference type="PANTHER" id="PTHR10196:SF69">
    <property type="entry name" value="GLYCEROL KINASE"/>
    <property type="match status" value="1"/>
</dbReference>
<name>A0A1J0LW28_THEBO</name>
<feature type="binding site" evidence="8">
    <location>
        <position position="264"/>
    </location>
    <ligand>
        <name>ADP</name>
        <dbReference type="ChEBI" id="CHEBI:456216"/>
    </ligand>
</feature>
<dbReference type="FunFam" id="3.30.420.40:FF:000108">
    <property type="entry name" value="Glycerol kinase, glycosomal"/>
    <property type="match status" value="1"/>
</dbReference>
<dbReference type="Pfam" id="PF02782">
    <property type="entry name" value="FGGY_C"/>
    <property type="match status" value="1"/>
</dbReference>
<dbReference type="NCBIfam" id="TIGR01311">
    <property type="entry name" value="glycerol_kin"/>
    <property type="match status" value="1"/>
</dbReference>